<dbReference type="InterPro" id="IPR011990">
    <property type="entry name" value="TPR-like_helical_dom_sf"/>
</dbReference>
<dbReference type="InterPro" id="IPR019734">
    <property type="entry name" value="TPR_rpt"/>
</dbReference>
<accession>A0A8J2S8M1</accession>
<comment type="caution">
    <text evidence="2">The sequence shown here is derived from an EMBL/GenBank/DDBJ whole genome shotgun (WGS) entry which is preliminary data.</text>
</comment>
<evidence type="ECO:0000313" key="3">
    <source>
        <dbReference type="Proteomes" id="UP000789595"/>
    </source>
</evidence>
<dbReference type="AlphaFoldDB" id="A0A8J2S8M1"/>
<dbReference type="EMBL" id="CAKKNE010000001">
    <property type="protein sequence ID" value="CAH0365808.1"/>
    <property type="molecule type" value="Genomic_DNA"/>
</dbReference>
<gene>
    <name evidence="2" type="ORF">PECAL_1P22640</name>
</gene>
<dbReference type="Gene3D" id="1.25.40.10">
    <property type="entry name" value="Tetratricopeptide repeat domain"/>
    <property type="match status" value="1"/>
</dbReference>
<protein>
    <submittedName>
        <fullName evidence="2">Uncharacterized protein</fullName>
    </submittedName>
</protein>
<evidence type="ECO:0000313" key="2">
    <source>
        <dbReference type="EMBL" id="CAH0365808.1"/>
    </source>
</evidence>
<feature type="region of interest" description="Disordered" evidence="1">
    <location>
        <begin position="416"/>
        <end position="453"/>
    </location>
</feature>
<organism evidence="2 3">
    <name type="scientific">Pelagomonas calceolata</name>
    <dbReference type="NCBI Taxonomy" id="35677"/>
    <lineage>
        <taxon>Eukaryota</taxon>
        <taxon>Sar</taxon>
        <taxon>Stramenopiles</taxon>
        <taxon>Ochrophyta</taxon>
        <taxon>Pelagophyceae</taxon>
        <taxon>Pelagomonadales</taxon>
        <taxon>Pelagomonadaceae</taxon>
        <taxon>Pelagomonas</taxon>
    </lineage>
</organism>
<dbReference type="SUPFAM" id="SSF48452">
    <property type="entry name" value="TPR-like"/>
    <property type="match status" value="1"/>
</dbReference>
<keyword evidence="3" id="KW-1185">Reference proteome</keyword>
<reference evidence="2" key="1">
    <citation type="submission" date="2021-11" db="EMBL/GenBank/DDBJ databases">
        <authorList>
            <consortium name="Genoscope - CEA"/>
            <person name="William W."/>
        </authorList>
    </citation>
    <scope>NUCLEOTIDE SEQUENCE</scope>
</reference>
<dbReference type="Proteomes" id="UP000789595">
    <property type="component" value="Unassembled WGS sequence"/>
</dbReference>
<name>A0A8J2S8M1_9STRA</name>
<proteinExistence type="predicted"/>
<dbReference type="SMART" id="SM00028">
    <property type="entry name" value="TPR"/>
    <property type="match status" value="2"/>
</dbReference>
<sequence>MDEILNTIMGRMPRVDNPFASRRWKQFSVADWNANEMERAGLVEWKEWKDRGNALYKEKDYAGARAMYGKACMLALDPFRNGGVNAFFDALHEAPAHTARRQFFDIEPLVGQVLKYLPHAYSRKSALDGKTYAAPNNNAAVCSANLSAAWLLDGEPNKALRAAKKATKADPGYLKAHRRELNALQALHRRQAVALRELKSRPVAPPRQANLDAGAKLLARYAKAIQEKRDELADYEQARAAYPAEALALLTAGWVDYERAACIYGPIRFMACLEALTGPDGPLAAWKRCEARASLVPFQGGQVLMLSLCYTVVNGMDNVINCLDWIMVDESNGDLADKPPQGVASEKSLQYAPMRINMYVEELTERGLEVVSVMLGQGLTDQVNLIDKTLREGSPIMEVKTFDDILVYHAASTAASEDNNVPMNPDPRSFDALMRRRPPRPLDLASDARTGLD</sequence>
<evidence type="ECO:0000256" key="1">
    <source>
        <dbReference type="SAM" id="MobiDB-lite"/>
    </source>
</evidence>